<gene>
    <name evidence="2" type="ORF">Cch01nite_04540</name>
</gene>
<dbReference type="EMBL" id="BONK01000001">
    <property type="protein sequence ID" value="GIG19730.1"/>
    <property type="molecule type" value="Genomic_DNA"/>
</dbReference>
<name>A0A919TXR8_9CELL</name>
<dbReference type="Proteomes" id="UP000632740">
    <property type="component" value="Unassembled WGS sequence"/>
</dbReference>
<comment type="caution">
    <text evidence="2">The sequence shown here is derived from an EMBL/GenBank/DDBJ whole genome shotgun (WGS) entry which is preliminary data.</text>
</comment>
<accession>A0A919TXR8</accession>
<sequence>MPRDRHPSPPLAPPLPPVGRASRSLAWRAVLWRSRFVVAALCLGVAAAALTEAVRPPAPATVPVVVAAHDLDAGSALTVGDVEVRHLPTAVAPARTYPRASDVVGASTAVPVGAGVPVVPGLLVPDDVHGPAGTVVAAVRFSDPAVAGLLRPGAHVDVVAATPEGAVDGTVAVRALVLPVPDVTGTTNGGGLLGDPGSTDPPPVLLAVSPAEATALAGAAAAALLSPVVVP</sequence>
<protein>
    <recommendedName>
        <fullName evidence="1">SAF domain-containing protein</fullName>
    </recommendedName>
</protein>
<dbReference type="SMART" id="SM00858">
    <property type="entry name" value="SAF"/>
    <property type="match status" value="1"/>
</dbReference>
<dbReference type="RefSeq" id="WP_203747970.1">
    <property type="nucleotide sequence ID" value="NZ_BONK01000001.1"/>
</dbReference>
<reference evidence="2" key="1">
    <citation type="submission" date="2021-01" db="EMBL/GenBank/DDBJ databases">
        <title>Whole genome shotgun sequence of Cellulomonas chitinilytica NBRC 110799.</title>
        <authorList>
            <person name="Komaki H."/>
            <person name="Tamura T."/>
        </authorList>
    </citation>
    <scope>NUCLEOTIDE SEQUENCE</scope>
    <source>
        <strain evidence="2">NBRC 110799</strain>
    </source>
</reference>
<evidence type="ECO:0000313" key="3">
    <source>
        <dbReference type="Proteomes" id="UP000632740"/>
    </source>
</evidence>
<evidence type="ECO:0000259" key="1">
    <source>
        <dbReference type="SMART" id="SM00858"/>
    </source>
</evidence>
<evidence type="ECO:0000313" key="2">
    <source>
        <dbReference type="EMBL" id="GIG19730.1"/>
    </source>
</evidence>
<keyword evidence="3" id="KW-1185">Reference proteome</keyword>
<dbReference type="AlphaFoldDB" id="A0A919TXR8"/>
<dbReference type="InterPro" id="IPR013974">
    <property type="entry name" value="SAF"/>
</dbReference>
<dbReference type="Pfam" id="PF08666">
    <property type="entry name" value="SAF"/>
    <property type="match status" value="1"/>
</dbReference>
<feature type="domain" description="SAF" evidence="1">
    <location>
        <begin position="62"/>
        <end position="124"/>
    </location>
</feature>
<dbReference type="CDD" id="cd11614">
    <property type="entry name" value="SAF_CpaB_FlgA_like"/>
    <property type="match status" value="1"/>
</dbReference>
<organism evidence="2 3">
    <name type="scientific">Cellulomonas chitinilytica</name>
    <dbReference type="NCBI Taxonomy" id="398759"/>
    <lineage>
        <taxon>Bacteria</taxon>
        <taxon>Bacillati</taxon>
        <taxon>Actinomycetota</taxon>
        <taxon>Actinomycetes</taxon>
        <taxon>Micrococcales</taxon>
        <taxon>Cellulomonadaceae</taxon>
        <taxon>Cellulomonas</taxon>
    </lineage>
</organism>
<proteinExistence type="predicted"/>